<accession>A0AAQ3KHS4</accession>
<feature type="domain" description="DUF4283" evidence="2">
    <location>
        <begin position="119"/>
        <end position="200"/>
    </location>
</feature>
<dbReference type="PANTHER" id="PTHR31286">
    <property type="entry name" value="GLYCINE-RICH CELL WALL STRUCTURAL PROTEIN 1.8-LIKE"/>
    <property type="match status" value="1"/>
</dbReference>
<proteinExistence type="predicted"/>
<dbReference type="InterPro" id="IPR025558">
    <property type="entry name" value="DUF4283"/>
</dbReference>
<sequence>MMNAGSGNKGKTNDNAVMNAGNSSKGKCNIEEESRNKHQSSWAALGREGKKFEIEDKGKANANTNNGGMPSTWAELSRLTKNEESWRSSSDLAGKIKKIQENAKEKVVIGESDLEEARKECKLVLYGKFFGRTPSLELVKNIMLKIWKIKSECNIVDLSAGFFAFKFSNVEDYWEVFSSGPSFLIGQTLSLVLWRENFQPLKESIEVIPVWIQFTRLPFEYLHENILPQLAAVIGRPLKIDGYTLSGTRGKFVRCGKVGHLEGNCKYEVAEKEVKEGKQIEKAEEIINSEEKLLGPWVQNKVVVEKENRSNKKNEEMNIDEGSKKDEEMAVEKFIFNAKEDSVSKEKEVSIGEDKGDDMEMLAENMTKSFEKILNNENAKEDFWEMGIDPEKSRIETKKGPK</sequence>
<evidence type="ECO:0000313" key="4">
    <source>
        <dbReference type="Proteomes" id="UP001327560"/>
    </source>
</evidence>
<name>A0AAQ3KHS4_9LILI</name>
<protein>
    <recommendedName>
        <fullName evidence="2">DUF4283 domain-containing protein</fullName>
    </recommendedName>
</protein>
<dbReference type="AlphaFoldDB" id="A0AAQ3KHS4"/>
<dbReference type="Pfam" id="PF14111">
    <property type="entry name" value="DUF4283"/>
    <property type="match status" value="1"/>
</dbReference>
<dbReference type="Proteomes" id="UP001327560">
    <property type="component" value="Chromosome 5"/>
</dbReference>
<keyword evidence="4" id="KW-1185">Reference proteome</keyword>
<reference evidence="3 4" key="1">
    <citation type="submission" date="2023-10" db="EMBL/GenBank/DDBJ databases">
        <title>Chromosome-scale genome assembly provides insights into flower coloration mechanisms of Canna indica.</title>
        <authorList>
            <person name="Li C."/>
        </authorList>
    </citation>
    <scope>NUCLEOTIDE SEQUENCE [LARGE SCALE GENOMIC DNA]</scope>
    <source>
        <tissue evidence="3">Flower</tissue>
    </source>
</reference>
<gene>
    <name evidence="3" type="ORF">Cni_G15870</name>
</gene>
<evidence type="ECO:0000259" key="2">
    <source>
        <dbReference type="Pfam" id="PF14111"/>
    </source>
</evidence>
<dbReference type="InterPro" id="IPR040256">
    <property type="entry name" value="At4g02000-like"/>
</dbReference>
<dbReference type="PANTHER" id="PTHR31286:SF99">
    <property type="entry name" value="DUF4283 DOMAIN-CONTAINING PROTEIN"/>
    <property type="match status" value="1"/>
</dbReference>
<organism evidence="3 4">
    <name type="scientific">Canna indica</name>
    <name type="common">Indian-shot</name>
    <dbReference type="NCBI Taxonomy" id="4628"/>
    <lineage>
        <taxon>Eukaryota</taxon>
        <taxon>Viridiplantae</taxon>
        <taxon>Streptophyta</taxon>
        <taxon>Embryophyta</taxon>
        <taxon>Tracheophyta</taxon>
        <taxon>Spermatophyta</taxon>
        <taxon>Magnoliopsida</taxon>
        <taxon>Liliopsida</taxon>
        <taxon>Zingiberales</taxon>
        <taxon>Cannaceae</taxon>
        <taxon>Canna</taxon>
    </lineage>
</organism>
<feature type="compositionally biased region" description="Polar residues" evidence="1">
    <location>
        <begin position="1"/>
        <end position="26"/>
    </location>
</feature>
<evidence type="ECO:0000256" key="1">
    <source>
        <dbReference type="SAM" id="MobiDB-lite"/>
    </source>
</evidence>
<evidence type="ECO:0000313" key="3">
    <source>
        <dbReference type="EMBL" id="WOL07133.1"/>
    </source>
</evidence>
<feature type="region of interest" description="Disordered" evidence="1">
    <location>
        <begin position="1"/>
        <end position="48"/>
    </location>
</feature>
<dbReference type="EMBL" id="CP136894">
    <property type="protein sequence ID" value="WOL07133.1"/>
    <property type="molecule type" value="Genomic_DNA"/>
</dbReference>